<sequence>MRRGYEIRDDQWDQIKHLLLPERKRQGGRIDKDNRMMLNAMLWIARSGAS</sequence>
<evidence type="ECO:0000313" key="2">
    <source>
        <dbReference type="EMBL" id="MFB9751911.1"/>
    </source>
</evidence>
<comment type="caution">
    <text evidence="2">The sequence shown here is derived from an EMBL/GenBank/DDBJ whole genome shotgun (WGS) entry which is preliminary data.</text>
</comment>
<reference evidence="2 3" key="1">
    <citation type="submission" date="2024-09" db="EMBL/GenBank/DDBJ databases">
        <authorList>
            <person name="Sun Q."/>
            <person name="Mori K."/>
        </authorList>
    </citation>
    <scope>NUCLEOTIDE SEQUENCE [LARGE SCALE GENOMIC DNA]</scope>
    <source>
        <strain evidence="2 3">JCM 12520</strain>
    </source>
</reference>
<evidence type="ECO:0000313" key="3">
    <source>
        <dbReference type="Proteomes" id="UP001589619"/>
    </source>
</evidence>
<accession>A0ABV5VV83</accession>
<gene>
    <name evidence="2" type="ORF">ACFFNY_10120</name>
</gene>
<feature type="domain" description="Insertion element IS402-like" evidence="1">
    <location>
        <begin position="7"/>
        <end position="49"/>
    </location>
</feature>
<dbReference type="Proteomes" id="UP001589619">
    <property type="component" value="Unassembled WGS sequence"/>
</dbReference>
<keyword evidence="3" id="KW-1185">Reference proteome</keyword>
<dbReference type="InterPro" id="IPR025161">
    <property type="entry name" value="IS402-like_dom"/>
</dbReference>
<proteinExistence type="predicted"/>
<dbReference type="EMBL" id="JBHMAG010000008">
    <property type="protein sequence ID" value="MFB9751911.1"/>
    <property type="molecule type" value="Genomic_DNA"/>
</dbReference>
<organism evidence="2 3">
    <name type="scientific">Paenibacillus hodogayensis</name>
    <dbReference type="NCBI Taxonomy" id="279208"/>
    <lineage>
        <taxon>Bacteria</taxon>
        <taxon>Bacillati</taxon>
        <taxon>Bacillota</taxon>
        <taxon>Bacilli</taxon>
        <taxon>Bacillales</taxon>
        <taxon>Paenibacillaceae</taxon>
        <taxon>Paenibacillus</taxon>
    </lineage>
</organism>
<dbReference type="RefSeq" id="WP_379117200.1">
    <property type="nucleotide sequence ID" value="NZ_BAAAYO010000017.1"/>
</dbReference>
<evidence type="ECO:0000259" key="1">
    <source>
        <dbReference type="Pfam" id="PF13340"/>
    </source>
</evidence>
<dbReference type="Pfam" id="PF13340">
    <property type="entry name" value="DUF4096"/>
    <property type="match status" value="1"/>
</dbReference>
<name>A0ABV5VV83_9BACL</name>
<protein>
    <submittedName>
        <fullName evidence="2">Transposase</fullName>
    </submittedName>
</protein>